<keyword evidence="3" id="KW-1185">Reference proteome</keyword>
<dbReference type="InterPro" id="IPR008910">
    <property type="entry name" value="MSC_TM_helix"/>
</dbReference>
<feature type="transmembrane region" description="Helical" evidence="1">
    <location>
        <begin position="263"/>
        <end position="284"/>
    </location>
</feature>
<evidence type="ECO:0000256" key="1">
    <source>
        <dbReference type="SAM" id="Phobius"/>
    </source>
</evidence>
<dbReference type="EMBL" id="BIXZ01000001">
    <property type="protein sequence ID" value="GCF13009.1"/>
    <property type="molecule type" value="Genomic_DNA"/>
</dbReference>
<accession>A0A4C2ELC7</accession>
<dbReference type="Pfam" id="PF05552">
    <property type="entry name" value="MS_channel_1st_1"/>
    <property type="match status" value="2"/>
</dbReference>
<dbReference type="AlphaFoldDB" id="A0A4C2ELC7"/>
<feature type="transmembrane region" description="Helical" evidence="1">
    <location>
        <begin position="196"/>
        <end position="218"/>
    </location>
</feature>
<feature type="transmembrane region" description="Helical" evidence="1">
    <location>
        <begin position="225"/>
        <end position="243"/>
    </location>
</feature>
<feature type="transmembrane region" description="Helical" evidence="1">
    <location>
        <begin position="291"/>
        <end position="313"/>
    </location>
</feature>
<evidence type="ECO:0000313" key="3">
    <source>
        <dbReference type="Proteomes" id="UP000304382"/>
    </source>
</evidence>
<keyword evidence="1" id="KW-1133">Transmembrane helix</keyword>
<feature type="transmembrane region" description="Helical" evidence="1">
    <location>
        <begin position="26"/>
        <end position="57"/>
    </location>
</feature>
<dbReference type="Gene3D" id="1.10.287.1260">
    <property type="match status" value="1"/>
</dbReference>
<gene>
    <name evidence="2" type="ORF">Harman_09440</name>
</gene>
<dbReference type="OrthoDB" id="222579at2157"/>
<feature type="transmembrane region" description="Helical" evidence="1">
    <location>
        <begin position="100"/>
        <end position="117"/>
    </location>
</feature>
<sequence length="326" mass="33513">MLAIQAVTERPLLLQANVTDRIVADILAVLTTLVADGVSAVGTILVAAAILAIGYGIGEYLDDAVYDWTLERGLDDRAEETPVSAVTAESDPVASAAGLLARYLVYLVAVLAAVRTLNISELRTLAATLFGYVPNIVAAAVFLVVGFGLGRLLGTLIPGLVSRPGLTENFPETHLGQLLDADSGTVGSVAGLIVEYYVYAAAVYVAAATLTIAPVVVLLRDGLTYAPTLAGSLVVLVLGALVADHVSDVVTSVDAAEEWVPTPLLSGTMQALVYLFTAVIALNLAGVDSLLLAVLLLAVVFPVGIGFSLAVGLGGQDFVANQLSSD</sequence>
<proteinExistence type="predicted"/>
<keyword evidence="1" id="KW-0812">Transmembrane</keyword>
<comment type="caution">
    <text evidence="2">The sequence shown here is derived from an EMBL/GenBank/DDBJ whole genome shotgun (WGS) entry which is preliminary data.</text>
</comment>
<dbReference type="Proteomes" id="UP000304382">
    <property type="component" value="Unassembled WGS sequence"/>
</dbReference>
<reference evidence="2 3" key="1">
    <citation type="submission" date="2019-02" db="EMBL/GenBank/DDBJ databases">
        <title>Haloarcula mannanilyticum sp. nov., a mannan degrading haloarchaeon isolated from commercial salt.</title>
        <authorList>
            <person name="Enomoto S."/>
            <person name="Shimane Y."/>
            <person name="Kamekura M."/>
            <person name="Ito T."/>
            <person name="Moriya O."/>
            <person name="Ihara K."/>
            <person name="Takahashi-Ando N."/>
            <person name="Fukushima Y."/>
            <person name="Yoshida Y."/>
            <person name="Usama R."/>
            <person name="Takai K."/>
            <person name="Minegishi H."/>
        </authorList>
    </citation>
    <scope>NUCLEOTIDE SEQUENCE [LARGE SCALE GENOMIC DNA]</scope>
    <source>
        <strain evidence="2 3">MD130-1</strain>
    </source>
</reference>
<protein>
    <submittedName>
        <fullName evidence="2">Uncharacterized protein</fullName>
    </submittedName>
</protein>
<dbReference type="RefSeq" id="WP_137682646.1">
    <property type="nucleotide sequence ID" value="NZ_BIXZ01000001.1"/>
</dbReference>
<feature type="transmembrane region" description="Helical" evidence="1">
    <location>
        <begin position="129"/>
        <end position="150"/>
    </location>
</feature>
<organism evidence="2 3">
    <name type="scientific">Haloarcula mannanilytica</name>
    <dbReference type="NCBI Taxonomy" id="2509225"/>
    <lineage>
        <taxon>Archaea</taxon>
        <taxon>Methanobacteriati</taxon>
        <taxon>Methanobacteriota</taxon>
        <taxon>Stenosarchaea group</taxon>
        <taxon>Halobacteria</taxon>
        <taxon>Halobacteriales</taxon>
        <taxon>Haloarculaceae</taxon>
        <taxon>Haloarcula</taxon>
    </lineage>
</organism>
<keyword evidence="1" id="KW-0472">Membrane</keyword>
<evidence type="ECO:0000313" key="2">
    <source>
        <dbReference type="EMBL" id="GCF13009.1"/>
    </source>
</evidence>
<name>A0A4C2ELC7_9EURY</name>